<comment type="subcellular location">
    <subcellularLocation>
        <location evidence="2">Cytoplasm</location>
    </subcellularLocation>
</comment>
<dbReference type="PANTHER" id="PTHR12598:SF0">
    <property type="entry name" value="COPPER HOMEOSTASIS PROTEIN CUTC HOMOLOG"/>
    <property type="match status" value="1"/>
</dbReference>
<dbReference type="STRING" id="368603.AYY16_04655"/>
<comment type="caution">
    <text evidence="2">Once thought to be involved in copper homeostasis, experiments in E.coli have shown this is not the case.</text>
</comment>
<dbReference type="Pfam" id="PF03932">
    <property type="entry name" value="CutC"/>
    <property type="match status" value="1"/>
</dbReference>
<organism evidence="3 4">
    <name type="scientific">Morganella psychrotolerans</name>
    <dbReference type="NCBI Taxonomy" id="368603"/>
    <lineage>
        <taxon>Bacteria</taxon>
        <taxon>Pseudomonadati</taxon>
        <taxon>Pseudomonadota</taxon>
        <taxon>Gammaproteobacteria</taxon>
        <taxon>Enterobacterales</taxon>
        <taxon>Morganellaceae</taxon>
        <taxon>Morganella</taxon>
    </lineage>
</organism>
<gene>
    <name evidence="2" type="primary">cutC</name>
    <name evidence="3" type="ORF">AYY17_00800</name>
</gene>
<dbReference type="PANTHER" id="PTHR12598">
    <property type="entry name" value="COPPER HOMEOSTASIS PROTEIN CUTC"/>
    <property type="match status" value="1"/>
</dbReference>
<dbReference type="EMBL" id="LZEX01000001">
    <property type="protein sequence ID" value="OBU11326.1"/>
    <property type="molecule type" value="Genomic_DNA"/>
</dbReference>
<dbReference type="NCBIfam" id="NF008603">
    <property type="entry name" value="PRK11572.1"/>
    <property type="match status" value="1"/>
</dbReference>
<dbReference type="FunFam" id="3.20.20.380:FF:000001">
    <property type="entry name" value="Copper homeostasis protein CutC"/>
    <property type="match status" value="1"/>
</dbReference>
<dbReference type="Proteomes" id="UP000092247">
    <property type="component" value="Unassembled WGS sequence"/>
</dbReference>
<evidence type="ECO:0000256" key="1">
    <source>
        <dbReference type="ARBA" id="ARBA00007768"/>
    </source>
</evidence>
<reference evidence="3 4" key="1">
    <citation type="submission" date="2016-06" db="EMBL/GenBank/DDBJ databases">
        <authorList>
            <person name="Kjaerup R.B."/>
            <person name="Dalgaard T.S."/>
            <person name="Juul-Madsen H.R."/>
        </authorList>
    </citation>
    <scope>NUCLEOTIDE SEQUENCE [LARGE SCALE GENOMIC DNA]</scope>
    <source>
        <strain evidence="3 4">GCSL-Mp3</strain>
    </source>
</reference>
<keyword evidence="2" id="KW-0963">Cytoplasm</keyword>
<comment type="caution">
    <text evidence="3">The sequence shown here is derived from an EMBL/GenBank/DDBJ whole genome shotgun (WGS) entry which is preliminary data.</text>
</comment>
<dbReference type="Gene3D" id="3.20.20.380">
    <property type="entry name" value="Copper homeostasis (CutC) domain"/>
    <property type="match status" value="1"/>
</dbReference>
<dbReference type="HAMAP" id="MF_00795">
    <property type="entry name" value="CutC"/>
    <property type="match status" value="1"/>
</dbReference>
<dbReference type="InterPro" id="IPR036822">
    <property type="entry name" value="CutC-like_dom_sf"/>
</dbReference>
<dbReference type="SUPFAM" id="SSF110395">
    <property type="entry name" value="CutC-like"/>
    <property type="match status" value="1"/>
</dbReference>
<accession>A0A1B8HPA1</accession>
<sequence>MAKLEICCYSVECALTAEKAGADRIELCAAPSEGGLTPSWGMLKQTIDRLRIPVHPIVRPRSGDFCYTASEFAVMKNDIAKIRDLGFPGVVTGLLDEDGHVDLPRMKMLCKLAGGMAVTFHRAFDMCANPLLALQQLTDLGVSRILTSGQQLSAELGLPLLKELQKASQGPLIMAGAGVRLANIQKFLDIGLQEVHSSASKIKPSTMRYRKVGVAMGSDSETDEFSHTCVDGDTVEAMKGVLDLHSVVMH</sequence>
<comment type="similarity">
    <text evidence="1 2">Belongs to the CutC family.</text>
</comment>
<dbReference type="InterPro" id="IPR005627">
    <property type="entry name" value="CutC-like"/>
</dbReference>
<protein>
    <recommendedName>
        <fullName evidence="2">PF03932 family protein CutC</fullName>
    </recommendedName>
</protein>
<dbReference type="AlphaFoldDB" id="A0A1B8HPA1"/>
<name>A0A1B8HPA1_9GAMM</name>
<evidence type="ECO:0000313" key="4">
    <source>
        <dbReference type="Proteomes" id="UP000092247"/>
    </source>
</evidence>
<dbReference type="GO" id="GO:0005507">
    <property type="term" value="F:copper ion binding"/>
    <property type="evidence" value="ECO:0007669"/>
    <property type="project" value="TreeGrafter"/>
</dbReference>
<dbReference type="GO" id="GO:0005737">
    <property type="term" value="C:cytoplasm"/>
    <property type="evidence" value="ECO:0007669"/>
    <property type="project" value="UniProtKB-SubCell"/>
</dbReference>
<evidence type="ECO:0000256" key="2">
    <source>
        <dbReference type="HAMAP-Rule" id="MF_00795"/>
    </source>
</evidence>
<proteinExistence type="inferred from homology"/>
<evidence type="ECO:0000313" key="3">
    <source>
        <dbReference type="EMBL" id="OBU11326.1"/>
    </source>
</evidence>
<dbReference type="RefSeq" id="WP_067420510.1">
    <property type="nucleotide sequence ID" value="NZ_CBCPID010000003.1"/>
</dbReference>